<dbReference type="SUPFAM" id="SSF50249">
    <property type="entry name" value="Nucleic acid-binding proteins"/>
    <property type="match status" value="1"/>
</dbReference>
<dbReference type="Proteomes" id="UP000236291">
    <property type="component" value="Unassembled WGS sequence"/>
</dbReference>
<dbReference type="AlphaFoldDB" id="A0A2K3M467"/>
<reference evidence="7 8" key="1">
    <citation type="journal article" date="2014" name="Am. J. Bot.">
        <title>Genome assembly and annotation for red clover (Trifolium pratense; Fabaceae).</title>
        <authorList>
            <person name="Istvanek J."/>
            <person name="Jaros M."/>
            <person name="Krenek A."/>
            <person name="Repkova J."/>
        </authorList>
    </citation>
    <scope>NUCLEOTIDE SEQUENCE [LARGE SCALE GENOMIC DNA]</scope>
    <source>
        <strain evidence="8">cv. Tatra</strain>
        <tissue evidence="7">Young leaves</tissue>
    </source>
</reference>
<dbReference type="ExpressionAtlas" id="A0A2K3M467">
    <property type="expression patterns" value="baseline"/>
</dbReference>
<evidence type="ECO:0000256" key="3">
    <source>
        <dbReference type="ARBA" id="ARBA00022771"/>
    </source>
</evidence>
<evidence type="ECO:0000313" key="7">
    <source>
        <dbReference type="EMBL" id="PNX85582.1"/>
    </source>
</evidence>
<dbReference type="EMBL" id="ASHM01049101">
    <property type="protein sequence ID" value="PNX85582.1"/>
    <property type="molecule type" value="Genomic_DNA"/>
</dbReference>
<name>A0A2K3M467_TRIPR</name>
<sequence>ESMYVIFAKVGPFEPDCHWWYLSCVCNMKVIPDGHKYYCERCNRHVLMVNYRYMIRLHVSDPTGSAAFVMHDRMAAEFFGMSCSQMLKYDGKDAVPDYVPESFSNMVGKCYLFMIFTKVSAEDDADKYYPVSKVTDDDALIQSFKRLQSIE</sequence>
<dbReference type="InterPro" id="IPR012340">
    <property type="entry name" value="NA-bd_OB-fold"/>
</dbReference>
<keyword evidence="3" id="KW-0863">Zinc-finger</keyword>
<feature type="domain" description="Replication factor A C-terminal" evidence="6">
    <location>
        <begin position="8"/>
        <end position="124"/>
    </location>
</feature>
<dbReference type="GO" id="GO:0008270">
    <property type="term" value="F:zinc ion binding"/>
    <property type="evidence" value="ECO:0007669"/>
    <property type="project" value="UniProtKB-KW"/>
</dbReference>
<accession>A0A2K3M467</accession>
<evidence type="ECO:0000256" key="4">
    <source>
        <dbReference type="ARBA" id="ARBA00022833"/>
    </source>
</evidence>
<keyword evidence="2" id="KW-0479">Metal-binding</keyword>
<keyword evidence="4" id="KW-0862">Zinc</keyword>
<feature type="non-terminal residue" evidence="7">
    <location>
        <position position="1"/>
    </location>
</feature>
<dbReference type="PANTHER" id="PTHR47165">
    <property type="entry name" value="OS03G0429900 PROTEIN"/>
    <property type="match status" value="1"/>
</dbReference>
<dbReference type="GO" id="GO:0003677">
    <property type="term" value="F:DNA binding"/>
    <property type="evidence" value="ECO:0007669"/>
    <property type="project" value="UniProtKB-KW"/>
</dbReference>
<reference evidence="7 8" key="2">
    <citation type="journal article" date="2017" name="Front. Plant Sci.">
        <title>Gene Classification and Mining of Molecular Markers Useful in Red Clover (Trifolium pratense) Breeding.</title>
        <authorList>
            <person name="Istvanek J."/>
            <person name="Dluhosova J."/>
            <person name="Dluhos P."/>
            <person name="Patkova L."/>
            <person name="Nedelnik J."/>
            <person name="Repkova J."/>
        </authorList>
    </citation>
    <scope>NUCLEOTIDE SEQUENCE [LARGE SCALE GENOMIC DNA]</scope>
    <source>
        <strain evidence="8">cv. Tatra</strain>
        <tissue evidence="7">Young leaves</tissue>
    </source>
</reference>
<proteinExistence type="inferred from homology"/>
<dbReference type="Pfam" id="PF08646">
    <property type="entry name" value="Rep_fac-A_C"/>
    <property type="match status" value="1"/>
</dbReference>
<dbReference type="CDD" id="cd04476">
    <property type="entry name" value="RPA1_DBD_C"/>
    <property type="match status" value="1"/>
</dbReference>
<evidence type="ECO:0000256" key="1">
    <source>
        <dbReference type="ARBA" id="ARBA00005690"/>
    </source>
</evidence>
<protein>
    <submittedName>
        <fullName evidence="7">Replication factor-A carboxy-terminal domain protein</fullName>
    </submittedName>
</protein>
<dbReference type="Gene3D" id="2.40.50.140">
    <property type="entry name" value="Nucleic acid-binding proteins"/>
    <property type="match status" value="1"/>
</dbReference>
<comment type="similarity">
    <text evidence="1">Belongs to the replication factor A protein 1 family.</text>
</comment>
<keyword evidence="5" id="KW-0238">DNA-binding</keyword>
<evidence type="ECO:0000256" key="2">
    <source>
        <dbReference type="ARBA" id="ARBA00022723"/>
    </source>
</evidence>
<dbReference type="InterPro" id="IPR013955">
    <property type="entry name" value="Rep_factor-A_C"/>
</dbReference>
<evidence type="ECO:0000256" key="5">
    <source>
        <dbReference type="ARBA" id="ARBA00023125"/>
    </source>
</evidence>
<evidence type="ECO:0000259" key="6">
    <source>
        <dbReference type="Pfam" id="PF08646"/>
    </source>
</evidence>
<gene>
    <name evidence="7" type="ORF">L195_g041652</name>
</gene>
<dbReference type="PANTHER" id="PTHR47165:SF4">
    <property type="entry name" value="OS03G0429900 PROTEIN"/>
    <property type="match status" value="1"/>
</dbReference>
<organism evidence="7 8">
    <name type="scientific">Trifolium pratense</name>
    <name type="common">Red clover</name>
    <dbReference type="NCBI Taxonomy" id="57577"/>
    <lineage>
        <taxon>Eukaryota</taxon>
        <taxon>Viridiplantae</taxon>
        <taxon>Streptophyta</taxon>
        <taxon>Embryophyta</taxon>
        <taxon>Tracheophyta</taxon>
        <taxon>Spermatophyta</taxon>
        <taxon>Magnoliopsida</taxon>
        <taxon>eudicotyledons</taxon>
        <taxon>Gunneridae</taxon>
        <taxon>Pentapetalae</taxon>
        <taxon>rosids</taxon>
        <taxon>fabids</taxon>
        <taxon>Fabales</taxon>
        <taxon>Fabaceae</taxon>
        <taxon>Papilionoideae</taxon>
        <taxon>50 kb inversion clade</taxon>
        <taxon>NPAAA clade</taxon>
        <taxon>Hologalegina</taxon>
        <taxon>IRL clade</taxon>
        <taxon>Trifolieae</taxon>
        <taxon>Trifolium</taxon>
    </lineage>
</organism>
<comment type="caution">
    <text evidence="7">The sequence shown here is derived from an EMBL/GenBank/DDBJ whole genome shotgun (WGS) entry which is preliminary data.</text>
</comment>
<evidence type="ECO:0000313" key="8">
    <source>
        <dbReference type="Proteomes" id="UP000236291"/>
    </source>
</evidence>
<dbReference type="InterPro" id="IPR047192">
    <property type="entry name" value="Euk_RPA1_DBD_C"/>
</dbReference>